<feature type="domain" description="ABC3 transporter permease C-terminal" evidence="7">
    <location>
        <begin position="313"/>
        <end position="427"/>
    </location>
</feature>
<proteinExistence type="predicted"/>
<dbReference type="Proteomes" id="UP001620405">
    <property type="component" value="Unassembled WGS sequence"/>
</dbReference>
<evidence type="ECO:0000259" key="8">
    <source>
        <dbReference type="Pfam" id="PF12704"/>
    </source>
</evidence>
<keyword evidence="3 6" id="KW-0812">Transmembrane</keyword>
<keyword evidence="10" id="KW-1185">Reference proteome</keyword>
<feature type="transmembrane region" description="Helical" evidence="6">
    <location>
        <begin position="311"/>
        <end position="330"/>
    </location>
</feature>
<evidence type="ECO:0000256" key="3">
    <source>
        <dbReference type="ARBA" id="ARBA00022692"/>
    </source>
</evidence>
<evidence type="ECO:0000256" key="6">
    <source>
        <dbReference type="SAM" id="Phobius"/>
    </source>
</evidence>
<dbReference type="RefSeq" id="WP_284400731.1">
    <property type="nucleotide sequence ID" value="NZ_BSNQ01000009.1"/>
</dbReference>
<evidence type="ECO:0000313" key="10">
    <source>
        <dbReference type="Proteomes" id="UP001620405"/>
    </source>
</evidence>
<evidence type="ECO:0000313" key="9">
    <source>
        <dbReference type="EMBL" id="MFK2873784.1"/>
    </source>
</evidence>
<dbReference type="Pfam" id="PF12704">
    <property type="entry name" value="MacB_PCD"/>
    <property type="match status" value="1"/>
</dbReference>
<gene>
    <name evidence="9" type="ORF">ISP13_09600</name>
</gene>
<dbReference type="InterPro" id="IPR050250">
    <property type="entry name" value="Macrolide_Exporter_MacB"/>
</dbReference>
<dbReference type="PANTHER" id="PTHR30572:SF18">
    <property type="entry name" value="ABC-TYPE MACROLIDE FAMILY EXPORT SYSTEM PERMEASE COMPONENT 2"/>
    <property type="match status" value="1"/>
</dbReference>
<organism evidence="9 10">
    <name type="scientific">Dyella lipolytica</name>
    <dbReference type="NCBI Taxonomy" id="1867835"/>
    <lineage>
        <taxon>Bacteria</taxon>
        <taxon>Pseudomonadati</taxon>
        <taxon>Pseudomonadota</taxon>
        <taxon>Gammaproteobacteria</taxon>
        <taxon>Lysobacterales</taxon>
        <taxon>Rhodanobacteraceae</taxon>
        <taxon>Dyella</taxon>
    </lineage>
</organism>
<keyword evidence="5 6" id="KW-0472">Membrane</keyword>
<dbReference type="InterPro" id="IPR003838">
    <property type="entry name" value="ABC3_permease_C"/>
</dbReference>
<dbReference type="InterPro" id="IPR025857">
    <property type="entry name" value="MacB_PCD"/>
</dbReference>
<reference evidence="9 10" key="1">
    <citation type="submission" date="2020-10" db="EMBL/GenBank/DDBJ databases">
        <title>Phylogeny of dyella-like bacteria.</title>
        <authorList>
            <person name="Fu J."/>
        </authorList>
    </citation>
    <scope>NUCLEOTIDE SEQUENCE [LARGE SCALE GENOMIC DNA]</scope>
    <source>
        <strain evidence="9 10">DHOB07</strain>
    </source>
</reference>
<keyword evidence="2" id="KW-1003">Cell membrane</keyword>
<accession>A0ABW8IWP2</accession>
<feature type="domain" description="MacB-like periplasmic core" evidence="8">
    <location>
        <begin position="20"/>
        <end position="265"/>
    </location>
</feature>
<feature type="transmembrane region" description="Helical" evidence="6">
    <location>
        <begin position="400"/>
        <end position="420"/>
    </location>
</feature>
<dbReference type="Pfam" id="PF02687">
    <property type="entry name" value="FtsX"/>
    <property type="match status" value="1"/>
</dbReference>
<dbReference type="EMBL" id="JADIKG010000012">
    <property type="protein sequence ID" value="MFK2873784.1"/>
    <property type="molecule type" value="Genomic_DNA"/>
</dbReference>
<sequence>MLTYYFDLALRSLKRNRALTALMVLAIALGIGASMTTLTVLHVLSGDPLPGRSGSIYYPQLDPLDMKDYTPGIEPPEQLTWTDGMYLLHSKRATRQALMTGGMVPLQPTQSSIDPFQAVALYTSTDFFPMFGVPFQYGTGWSEAEDNGKARVVVITSALNDKLFGGKNSVGQILRLQESAFRIVGVLGDWHPNPHFYEWYMGRYASDEDVYLPLTTSRDLLMEHDGSTDCWGNGGGDPDHLETNNCTWLQFWVQLDSPASAAAYRDFLMHYSQDQRTAGRFMRPPNIRLRTMMQWLDYIKVVPSDTVLQTWLALGFLAVCLINTVGLMLAKFMRRSGELSVRRALGASQRAVFGQLLMESGVIGIAGGLSGWMLALLGLWLVRQQPANYAKLAHMDVTMLLMTFALAVSASLLAGLLPAWRACRITPALQLKGN</sequence>
<evidence type="ECO:0000256" key="2">
    <source>
        <dbReference type="ARBA" id="ARBA00022475"/>
    </source>
</evidence>
<name>A0ABW8IWP2_9GAMM</name>
<comment type="caution">
    <text evidence="9">The sequence shown here is derived from an EMBL/GenBank/DDBJ whole genome shotgun (WGS) entry which is preliminary data.</text>
</comment>
<evidence type="ECO:0000256" key="1">
    <source>
        <dbReference type="ARBA" id="ARBA00004651"/>
    </source>
</evidence>
<evidence type="ECO:0000256" key="5">
    <source>
        <dbReference type="ARBA" id="ARBA00023136"/>
    </source>
</evidence>
<dbReference type="PANTHER" id="PTHR30572">
    <property type="entry name" value="MEMBRANE COMPONENT OF TRANSPORTER-RELATED"/>
    <property type="match status" value="1"/>
</dbReference>
<feature type="transmembrane region" description="Helical" evidence="6">
    <location>
        <begin position="21"/>
        <end position="44"/>
    </location>
</feature>
<evidence type="ECO:0000256" key="4">
    <source>
        <dbReference type="ARBA" id="ARBA00022989"/>
    </source>
</evidence>
<protein>
    <submittedName>
        <fullName evidence="9">ABC transporter permease</fullName>
    </submittedName>
</protein>
<feature type="transmembrane region" description="Helical" evidence="6">
    <location>
        <begin position="351"/>
        <end position="380"/>
    </location>
</feature>
<evidence type="ECO:0000259" key="7">
    <source>
        <dbReference type="Pfam" id="PF02687"/>
    </source>
</evidence>
<keyword evidence="4 6" id="KW-1133">Transmembrane helix</keyword>
<comment type="subcellular location">
    <subcellularLocation>
        <location evidence="1">Cell membrane</location>
        <topology evidence="1">Multi-pass membrane protein</topology>
    </subcellularLocation>
</comment>